<organism evidence="8">
    <name type="scientific">Micromonospora carbonacea</name>
    <dbReference type="NCBI Taxonomy" id="47853"/>
    <lineage>
        <taxon>Bacteria</taxon>
        <taxon>Bacillati</taxon>
        <taxon>Actinomycetota</taxon>
        <taxon>Actinomycetes</taxon>
        <taxon>Micromonosporales</taxon>
        <taxon>Micromonosporaceae</taxon>
        <taxon>Micromonospora</taxon>
    </lineage>
</organism>
<feature type="domain" description="RNA polymerase sigma-70 region 2" evidence="7">
    <location>
        <begin position="21"/>
        <end position="71"/>
    </location>
</feature>
<keyword evidence="4" id="KW-0238">DNA-binding</keyword>
<evidence type="ECO:0000259" key="7">
    <source>
        <dbReference type="Pfam" id="PF04542"/>
    </source>
</evidence>
<dbReference type="InterPro" id="IPR007627">
    <property type="entry name" value="RNA_pol_sigma70_r2"/>
</dbReference>
<feature type="compositionally biased region" description="Pro residues" evidence="6">
    <location>
        <begin position="304"/>
        <end position="322"/>
    </location>
</feature>
<feature type="compositionally biased region" description="Pro residues" evidence="6">
    <location>
        <begin position="241"/>
        <end position="253"/>
    </location>
</feature>
<evidence type="ECO:0000256" key="2">
    <source>
        <dbReference type="ARBA" id="ARBA00023015"/>
    </source>
</evidence>
<dbReference type="NCBIfam" id="TIGR02937">
    <property type="entry name" value="sigma70-ECF"/>
    <property type="match status" value="1"/>
</dbReference>
<gene>
    <name evidence="8" type="ORF">HZU44_01190</name>
</gene>
<dbReference type="Gene3D" id="1.10.1740.10">
    <property type="match status" value="1"/>
</dbReference>
<dbReference type="SUPFAM" id="SSF88946">
    <property type="entry name" value="Sigma2 domain of RNA polymerase sigma factors"/>
    <property type="match status" value="1"/>
</dbReference>
<dbReference type="GO" id="GO:0016987">
    <property type="term" value="F:sigma factor activity"/>
    <property type="evidence" value="ECO:0007669"/>
    <property type="project" value="UniProtKB-KW"/>
</dbReference>
<dbReference type="InterPro" id="IPR013325">
    <property type="entry name" value="RNA_pol_sigma_r2"/>
</dbReference>
<comment type="similarity">
    <text evidence="1">Belongs to the sigma-70 factor family. ECF subfamily.</text>
</comment>
<keyword evidence="2" id="KW-0805">Transcription regulation</keyword>
<feature type="compositionally biased region" description="Pro residues" evidence="6">
    <location>
        <begin position="278"/>
        <end position="287"/>
    </location>
</feature>
<evidence type="ECO:0000256" key="3">
    <source>
        <dbReference type="ARBA" id="ARBA00023082"/>
    </source>
</evidence>
<feature type="compositionally biased region" description="Polar residues" evidence="6">
    <location>
        <begin position="221"/>
        <end position="233"/>
    </location>
</feature>
<evidence type="ECO:0000256" key="5">
    <source>
        <dbReference type="ARBA" id="ARBA00023163"/>
    </source>
</evidence>
<feature type="compositionally biased region" description="Low complexity" evidence="6">
    <location>
        <begin position="293"/>
        <end position="303"/>
    </location>
</feature>
<dbReference type="InterPro" id="IPR014284">
    <property type="entry name" value="RNA_pol_sigma-70_dom"/>
</dbReference>
<sequence>MQDSELVRVRESAIRRCLAAGASRHDAEDCAQEALLALLDKPELAHARNATAWTSTVAYRRYVDLLRRRGREQVAAARLGDEADRTAPELAEAVSDRELANWLVGELRRLPATTYQVCVATGRGADTDSVAQRLGLTRRSVESHLTRARRWLRAASLGLFVPPWLVAFRRLANSATPATATVAVATATVATVALALLAVEHVTPEPPRPPTRGSVLEPVGQTRTPGTPAATSHRTQAPVVVPTPTPTPVPAVSPRPSELPSRPPRLDGVPRPIDATLPPLPLLPQLPDPGVTLPAPGELLPDLDPLPKPPIVVPSVAPIPPRSPDRRSDAS</sequence>
<feature type="region of interest" description="Disordered" evidence="6">
    <location>
        <begin position="203"/>
        <end position="331"/>
    </location>
</feature>
<evidence type="ECO:0000313" key="8">
    <source>
        <dbReference type="EMBL" id="QLJ98863.1"/>
    </source>
</evidence>
<dbReference type="InterPro" id="IPR013324">
    <property type="entry name" value="RNA_pol_sigma_r3/r4-like"/>
</dbReference>
<keyword evidence="5" id="KW-0804">Transcription</keyword>
<accession>A0A7D6CD17</accession>
<dbReference type="PANTHER" id="PTHR43133">
    <property type="entry name" value="RNA POLYMERASE ECF-TYPE SIGMA FACTO"/>
    <property type="match status" value="1"/>
</dbReference>
<keyword evidence="3" id="KW-0731">Sigma factor</keyword>
<dbReference type="EMBL" id="CP058905">
    <property type="protein sequence ID" value="QLJ98863.1"/>
    <property type="molecule type" value="Genomic_DNA"/>
</dbReference>
<dbReference type="GO" id="GO:0006352">
    <property type="term" value="P:DNA-templated transcription initiation"/>
    <property type="evidence" value="ECO:0007669"/>
    <property type="project" value="InterPro"/>
</dbReference>
<dbReference type="GO" id="GO:0003677">
    <property type="term" value="F:DNA binding"/>
    <property type="evidence" value="ECO:0007669"/>
    <property type="project" value="UniProtKB-KW"/>
</dbReference>
<protein>
    <submittedName>
        <fullName evidence="8">Sigma-70 family RNA polymerase sigma factor</fullName>
    </submittedName>
</protein>
<name>A0A7D6CD17_9ACTN</name>
<dbReference type="Gene3D" id="1.10.10.10">
    <property type="entry name" value="Winged helix-like DNA-binding domain superfamily/Winged helix DNA-binding domain"/>
    <property type="match status" value="1"/>
</dbReference>
<proteinExistence type="inferred from homology"/>
<dbReference type="AlphaFoldDB" id="A0A7D6CD17"/>
<reference evidence="8" key="1">
    <citation type="submission" date="2020-08" db="EMBL/GenBank/DDBJ databases">
        <title>A bifunctional nitrone conjugated secondary metabolite targeting the ribosome.</title>
        <authorList>
            <person name="Limbrick E.M."/>
            <person name="Graf M."/>
            <person name="Derewacz D.K."/>
            <person name="Nguyen F."/>
            <person name="Spraggins J.M."/>
            <person name="Wieland M."/>
            <person name="Ynigez-Gutierrez A.E."/>
            <person name="Reisman B.J."/>
            <person name="Zinshteyn B."/>
            <person name="McCulloch K."/>
            <person name="Iverson T.M."/>
            <person name="Green R."/>
            <person name="Wilson D.N."/>
            <person name="Bachmann B.O."/>
        </authorList>
    </citation>
    <scope>NUCLEOTIDE SEQUENCE</scope>
    <source>
        <strain evidence="8">Africana</strain>
    </source>
</reference>
<dbReference type="InterPro" id="IPR036388">
    <property type="entry name" value="WH-like_DNA-bd_sf"/>
</dbReference>
<dbReference type="Pfam" id="PF04542">
    <property type="entry name" value="Sigma70_r2"/>
    <property type="match status" value="1"/>
</dbReference>
<evidence type="ECO:0000256" key="1">
    <source>
        <dbReference type="ARBA" id="ARBA00010641"/>
    </source>
</evidence>
<evidence type="ECO:0000256" key="6">
    <source>
        <dbReference type="SAM" id="MobiDB-lite"/>
    </source>
</evidence>
<dbReference type="SUPFAM" id="SSF88659">
    <property type="entry name" value="Sigma3 and sigma4 domains of RNA polymerase sigma factors"/>
    <property type="match status" value="1"/>
</dbReference>
<evidence type="ECO:0000256" key="4">
    <source>
        <dbReference type="ARBA" id="ARBA00023125"/>
    </source>
</evidence>
<dbReference type="InterPro" id="IPR039425">
    <property type="entry name" value="RNA_pol_sigma-70-like"/>
</dbReference>
<dbReference type="PANTHER" id="PTHR43133:SF8">
    <property type="entry name" value="RNA POLYMERASE SIGMA FACTOR HI_1459-RELATED"/>
    <property type="match status" value="1"/>
</dbReference>